<dbReference type="InterPro" id="IPR000515">
    <property type="entry name" value="MetI-like"/>
</dbReference>
<keyword evidence="2 7" id="KW-0813">Transport</keyword>
<feature type="transmembrane region" description="Helical" evidence="7">
    <location>
        <begin position="257"/>
        <end position="276"/>
    </location>
</feature>
<keyword evidence="4 7" id="KW-0812">Transmembrane</keyword>
<dbReference type="RefSeq" id="WP_116062501.1">
    <property type="nucleotide sequence ID" value="NZ_QRDZ01000017.1"/>
</dbReference>
<evidence type="ECO:0000256" key="6">
    <source>
        <dbReference type="ARBA" id="ARBA00023136"/>
    </source>
</evidence>
<dbReference type="Gene3D" id="1.10.3720.10">
    <property type="entry name" value="MetI-like"/>
    <property type="match status" value="1"/>
</dbReference>
<evidence type="ECO:0000256" key="5">
    <source>
        <dbReference type="ARBA" id="ARBA00022989"/>
    </source>
</evidence>
<feature type="transmembrane region" description="Helical" evidence="7">
    <location>
        <begin position="12"/>
        <end position="33"/>
    </location>
</feature>
<accession>A0A3D9JNE1</accession>
<dbReference type="AlphaFoldDB" id="A0A3D9JNE1"/>
<evidence type="ECO:0000259" key="8">
    <source>
        <dbReference type="PROSITE" id="PS50928"/>
    </source>
</evidence>
<keyword evidence="6 7" id="KW-0472">Membrane</keyword>
<comment type="similarity">
    <text evidence="7">Belongs to the binding-protein-dependent transport system permease family.</text>
</comment>
<keyword evidence="5 7" id="KW-1133">Transmembrane helix</keyword>
<keyword evidence="3" id="KW-1003">Cell membrane</keyword>
<feature type="transmembrane region" description="Helical" evidence="7">
    <location>
        <begin position="110"/>
        <end position="129"/>
    </location>
</feature>
<dbReference type="GO" id="GO:0005886">
    <property type="term" value="C:plasma membrane"/>
    <property type="evidence" value="ECO:0007669"/>
    <property type="project" value="UniProtKB-SubCell"/>
</dbReference>
<dbReference type="SUPFAM" id="SSF161098">
    <property type="entry name" value="MetI-like"/>
    <property type="match status" value="1"/>
</dbReference>
<proteinExistence type="inferred from homology"/>
<evidence type="ECO:0000313" key="10">
    <source>
        <dbReference type="Proteomes" id="UP000256977"/>
    </source>
</evidence>
<dbReference type="PANTHER" id="PTHR43744">
    <property type="entry name" value="ABC TRANSPORTER PERMEASE PROTEIN MG189-RELATED-RELATED"/>
    <property type="match status" value="1"/>
</dbReference>
<feature type="transmembrane region" description="Helical" evidence="7">
    <location>
        <begin position="141"/>
        <end position="161"/>
    </location>
</feature>
<dbReference type="GO" id="GO:0055085">
    <property type="term" value="P:transmembrane transport"/>
    <property type="evidence" value="ECO:0007669"/>
    <property type="project" value="InterPro"/>
</dbReference>
<dbReference type="Proteomes" id="UP000256977">
    <property type="component" value="Unassembled WGS sequence"/>
</dbReference>
<evidence type="ECO:0000256" key="3">
    <source>
        <dbReference type="ARBA" id="ARBA00022475"/>
    </source>
</evidence>
<dbReference type="Pfam" id="PF00528">
    <property type="entry name" value="BPD_transp_1"/>
    <property type="match status" value="1"/>
</dbReference>
<evidence type="ECO:0000256" key="1">
    <source>
        <dbReference type="ARBA" id="ARBA00004651"/>
    </source>
</evidence>
<dbReference type="PANTHER" id="PTHR43744:SF9">
    <property type="entry name" value="POLYGALACTURONAN_RHAMNOGALACTURONAN TRANSPORT SYSTEM PERMEASE PROTEIN YTCP"/>
    <property type="match status" value="1"/>
</dbReference>
<name>A0A3D9JNE1_9BACL</name>
<sequence>MQLSASYKLFRLFNYFVLTLLSLAAFIPFYLVVTVSLTDEKSISLNGYQLFPDKGSLEAYRTLFMNGSTFLQAYKISITITLLGTLLSVLVTCLLAYAISRKHLKYRNRIALFVYFTMLFNGGIVPWYIIVSKLGLVDNILALFVPLLVNAWNVFLIRNYFRAIPDAIMESATIDGAGDLRTFFQIVIPLALPGLATITLFYMLGYWNDWWNALMLINNKELYPLQFLLRQILSTVLYATSSDSMVTNVGQLPAEGIKMATCVLTVGPIIFVYPFIQKFFIKGLILGSVKG</sequence>
<reference evidence="9 10" key="1">
    <citation type="submission" date="2018-07" db="EMBL/GenBank/DDBJ databases">
        <title>Genomic Encyclopedia of Type Strains, Phase III (KMG-III): the genomes of soil and plant-associated and newly described type strains.</title>
        <authorList>
            <person name="Whitman W."/>
        </authorList>
    </citation>
    <scope>NUCLEOTIDE SEQUENCE [LARGE SCALE GENOMIC DNA]</scope>
    <source>
        <strain evidence="9 10">CECT 7287</strain>
    </source>
</reference>
<comment type="caution">
    <text evidence="9">The sequence shown here is derived from an EMBL/GenBank/DDBJ whole genome shotgun (WGS) entry which is preliminary data.</text>
</comment>
<dbReference type="CDD" id="cd06261">
    <property type="entry name" value="TM_PBP2"/>
    <property type="match status" value="1"/>
</dbReference>
<dbReference type="InterPro" id="IPR035906">
    <property type="entry name" value="MetI-like_sf"/>
</dbReference>
<feature type="domain" description="ABC transmembrane type-1" evidence="8">
    <location>
        <begin position="74"/>
        <end position="270"/>
    </location>
</feature>
<feature type="transmembrane region" description="Helical" evidence="7">
    <location>
        <begin position="182"/>
        <end position="207"/>
    </location>
</feature>
<comment type="subcellular location">
    <subcellularLocation>
        <location evidence="1 7">Cell membrane</location>
        <topology evidence="1 7">Multi-pass membrane protein</topology>
    </subcellularLocation>
</comment>
<feature type="transmembrane region" description="Helical" evidence="7">
    <location>
        <begin position="73"/>
        <end position="98"/>
    </location>
</feature>
<dbReference type="EMBL" id="QRDZ01000017">
    <property type="protein sequence ID" value="RED75077.1"/>
    <property type="molecule type" value="Genomic_DNA"/>
</dbReference>
<gene>
    <name evidence="9" type="ORF">DFP98_11749</name>
</gene>
<dbReference type="PROSITE" id="PS50928">
    <property type="entry name" value="ABC_TM1"/>
    <property type="match status" value="1"/>
</dbReference>
<evidence type="ECO:0000256" key="4">
    <source>
        <dbReference type="ARBA" id="ARBA00022692"/>
    </source>
</evidence>
<keyword evidence="10" id="KW-1185">Reference proteome</keyword>
<protein>
    <submittedName>
        <fullName evidence="9">Putative aldouronate transport system permease protein</fullName>
    </submittedName>
</protein>
<dbReference type="OrthoDB" id="157184at2"/>
<organism evidence="9 10">
    <name type="scientific">Cohnella phaseoli</name>
    <dbReference type="NCBI Taxonomy" id="456490"/>
    <lineage>
        <taxon>Bacteria</taxon>
        <taxon>Bacillati</taxon>
        <taxon>Bacillota</taxon>
        <taxon>Bacilli</taxon>
        <taxon>Bacillales</taxon>
        <taxon>Paenibacillaceae</taxon>
        <taxon>Cohnella</taxon>
    </lineage>
</organism>
<evidence type="ECO:0000313" key="9">
    <source>
        <dbReference type="EMBL" id="RED75077.1"/>
    </source>
</evidence>
<evidence type="ECO:0000256" key="7">
    <source>
        <dbReference type="RuleBase" id="RU363032"/>
    </source>
</evidence>
<evidence type="ECO:0000256" key="2">
    <source>
        <dbReference type="ARBA" id="ARBA00022448"/>
    </source>
</evidence>